<dbReference type="RefSeq" id="WP_078255208.1">
    <property type="nucleotide sequence ID" value="NZ_MUXT01000001.1"/>
</dbReference>
<dbReference type="NCBIfam" id="TIGR00054">
    <property type="entry name" value="RIP metalloprotease RseP"/>
    <property type="match status" value="1"/>
</dbReference>
<dbReference type="AlphaFoldDB" id="A0A1S9ZP67"/>
<dbReference type="SMART" id="SM00228">
    <property type="entry name" value="PDZ"/>
    <property type="match status" value="2"/>
</dbReference>
<comment type="cofactor">
    <cofactor evidence="1 11">
        <name>Zn(2+)</name>
        <dbReference type="ChEBI" id="CHEBI:29105"/>
    </cofactor>
</comment>
<dbReference type="Proteomes" id="UP000190322">
    <property type="component" value="Unassembled WGS sequence"/>
</dbReference>
<evidence type="ECO:0000256" key="10">
    <source>
        <dbReference type="ARBA" id="ARBA00023136"/>
    </source>
</evidence>
<evidence type="ECO:0000256" key="4">
    <source>
        <dbReference type="ARBA" id="ARBA00022670"/>
    </source>
</evidence>
<evidence type="ECO:0000256" key="11">
    <source>
        <dbReference type="RuleBase" id="RU362031"/>
    </source>
</evidence>
<reference evidence="13 14" key="1">
    <citation type="submission" date="2017-02" db="EMBL/GenBank/DDBJ databases">
        <title>Draft genome sequence of Moraxella canis CCUG 8415A type strain.</title>
        <authorList>
            <person name="Engstrom-Jakobsson H."/>
            <person name="Salva-Serra F."/>
            <person name="Thorell K."/>
            <person name="Gonzales-Siles L."/>
            <person name="Karlsson R."/>
            <person name="Boulund F."/>
            <person name="Engstrand L."/>
            <person name="Moore E."/>
        </authorList>
    </citation>
    <scope>NUCLEOTIDE SEQUENCE [LARGE SCALE GENOMIC DNA]</scope>
    <source>
        <strain evidence="13 14">CCUG 8415A</strain>
    </source>
</reference>
<dbReference type="CDD" id="cd23081">
    <property type="entry name" value="cpPDZ_EcRseP-like"/>
    <property type="match status" value="1"/>
</dbReference>
<dbReference type="EC" id="3.4.24.-" evidence="11"/>
<dbReference type="InterPro" id="IPR004387">
    <property type="entry name" value="Pept_M50_Zn"/>
</dbReference>
<keyword evidence="8 11" id="KW-1133">Transmembrane helix</keyword>
<gene>
    <name evidence="13" type="ORF">B0180_00625</name>
</gene>
<evidence type="ECO:0000313" key="14">
    <source>
        <dbReference type="Proteomes" id="UP000190322"/>
    </source>
</evidence>
<keyword evidence="4 13" id="KW-0645">Protease</keyword>
<name>A0A1S9ZP67_9GAMM</name>
<keyword evidence="7 11" id="KW-0862">Zinc</keyword>
<comment type="subcellular location">
    <subcellularLocation>
        <location evidence="2">Membrane</location>
        <topology evidence="2">Multi-pass membrane protein</topology>
    </subcellularLocation>
</comment>
<keyword evidence="6 11" id="KW-0378">Hydrolase</keyword>
<dbReference type="InterPro" id="IPR008915">
    <property type="entry name" value="Peptidase_M50"/>
</dbReference>
<dbReference type="GO" id="GO:0006508">
    <property type="term" value="P:proteolysis"/>
    <property type="evidence" value="ECO:0007669"/>
    <property type="project" value="UniProtKB-KW"/>
</dbReference>
<dbReference type="GO" id="GO:0004222">
    <property type="term" value="F:metalloendopeptidase activity"/>
    <property type="evidence" value="ECO:0007669"/>
    <property type="project" value="InterPro"/>
</dbReference>
<dbReference type="InterPro" id="IPR001478">
    <property type="entry name" value="PDZ"/>
</dbReference>
<evidence type="ECO:0000256" key="3">
    <source>
        <dbReference type="ARBA" id="ARBA00007931"/>
    </source>
</evidence>
<dbReference type="GO" id="GO:0016020">
    <property type="term" value="C:membrane"/>
    <property type="evidence" value="ECO:0007669"/>
    <property type="project" value="UniProtKB-SubCell"/>
</dbReference>
<accession>A0A1S9ZP67</accession>
<protein>
    <recommendedName>
        <fullName evidence="11">Zinc metalloprotease</fullName>
        <ecNumber evidence="11">3.4.24.-</ecNumber>
    </recommendedName>
</protein>
<keyword evidence="11" id="KW-0479">Metal-binding</keyword>
<evidence type="ECO:0000256" key="5">
    <source>
        <dbReference type="ARBA" id="ARBA00022692"/>
    </source>
</evidence>
<comment type="similarity">
    <text evidence="3 11">Belongs to the peptidase M50B family.</text>
</comment>
<evidence type="ECO:0000256" key="2">
    <source>
        <dbReference type="ARBA" id="ARBA00004141"/>
    </source>
</evidence>
<evidence type="ECO:0000256" key="6">
    <source>
        <dbReference type="ARBA" id="ARBA00022801"/>
    </source>
</evidence>
<evidence type="ECO:0000313" key="13">
    <source>
        <dbReference type="EMBL" id="OOR85335.1"/>
    </source>
</evidence>
<evidence type="ECO:0000256" key="9">
    <source>
        <dbReference type="ARBA" id="ARBA00023049"/>
    </source>
</evidence>
<feature type="domain" description="PDZ" evidence="12">
    <location>
        <begin position="114"/>
        <end position="187"/>
    </location>
</feature>
<dbReference type="GO" id="GO:0046872">
    <property type="term" value="F:metal ion binding"/>
    <property type="evidence" value="ECO:0007669"/>
    <property type="project" value="UniProtKB-KW"/>
</dbReference>
<keyword evidence="5 11" id="KW-0812">Transmembrane</keyword>
<comment type="caution">
    <text evidence="13">The sequence shown here is derived from an EMBL/GenBank/DDBJ whole genome shotgun (WGS) entry which is preliminary data.</text>
</comment>
<dbReference type="InterPro" id="IPR041489">
    <property type="entry name" value="PDZ_6"/>
</dbReference>
<dbReference type="CDD" id="cd06163">
    <property type="entry name" value="S2P-M50_PDZ_RseP-like"/>
    <property type="match status" value="1"/>
</dbReference>
<organism evidence="13 14">
    <name type="scientific">Moraxella canis</name>
    <dbReference type="NCBI Taxonomy" id="90239"/>
    <lineage>
        <taxon>Bacteria</taxon>
        <taxon>Pseudomonadati</taxon>
        <taxon>Pseudomonadota</taxon>
        <taxon>Gammaproteobacteria</taxon>
        <taxon>Moraxellales</taxon>
        <taxon>Moraxellaceae</taxon>
        <taxon>Moraxella</taxon>
    </lineage>
</organism>
<evidence type="ECO:0000256" key="7">
    <source>
        <dbReference type="ARBA" id="ARBA00022833"/>
    </source>
</evidence>
<proteinExistence type="inferred from homology"/>
<dbReference type="Gene3D" id="2.30.42.10">
    <property type="match status" value="2"/>
</dbReference>
<evidence type="ECO:0000256" key="1">
    <source>
        <dbReference type="ARBA" id="ARBA00001947"/>
    </source>
</evidence>
<evidence type="ECO:0000256" key="8">
    <source>
        <dbReference type="ARBA" id="ARBA00022989"/>
    </source>
</evidence>
<feature type="transmembrane region" description="Helical" evidence="11">
    <location>
        <begin position="385"/>
        <end position="407"/>
    </location>
</feature>
<feature type="domain" description="PDZ" evidence="12">
    <location>
        <begin position="214"/>
        <end position="283"/>
    </location>
</feature>
<keyword evidence="9 11" id="KW-0482">Metalloprotease</keyword>
<dbReference type="Pfam" id="PF17820">
    <property type="entry name" value="PDZ_6"/>
    <property type="match status" value="2"/>
</dbReference>
<dbReference type="PANTHER" id="PTHR42837">
    <property type="entry name" value="REGULATOR OF SIGMA-E PROTEASE RSEP"/>
    <property type="match status" value="1"/>
</dbReference>
<dbReference type="SUPFAM" id="SSF50156">
    <property type="entry name" value="PDZ domain-like"/>
    <property type="match status" value="2"/>
</dbReference>
<dbReference type="InterPro" id="IPR036034">
    <property type="entry name" value="PDZ_sf"/>
</dbReference>
<keyword evidence="10 11" id="KW-0472">Membrane</keyword>
<dbReference type="EMBL" id="MUXT01000001">
    <property type="protein sequence ID" value="OOR85335.1"/>
    <property type="molecule type" value="Genomic_DNA"/>
</dbReference>
<dbReference type="PANTHER" id="PTHR42837:SF2">
    <property type="entry name" value="MEMBRANE METALLOPROTEASE ARASP2, CHLOROPLASTIC-RELATED"/>
    <property type="match status" value="1"/>
</dbReference>
<evidence type="ECO:0000259" key="12">
    <source>
        <dbReference type="SMART" id="SM00228"/>
    </source>
</evidence>
<sequence>MTALYMIFAAICVLGPLVALHEFGHYIVARLCGVQVQTYSIGFGPKLFGWTSKRSGIQYQLAAIPLGGYVKMLDGRSETVPDELKSVAFDHQHPLKKIAIVAAGPVMNFLIAIGLFWVLFLFPSEQLNTRIGKIIDDSPAAASGLVVGDKIISIDDKPVDTWQETAYALAARMGESTAIHVGIERDGQIAQESVEVARFMQQTDGRREPNDPLNSLGVLPYQPVIAPIVGEVVADGAGAMMGLQVGDAFTAINGEPINDWLSAAQIIQKNPETMLHVTVMRQGEPLDLKLMPRAVETRSGVVGQLGIRPKVDSDQLIPSEYRMTIHYGAREAFTQAIRRTYDLSAMTLNAMGKMITGLIGIENLSGPITIAEVSKTSFELGFKEVLSTAAIISLSLAVLNLLPIPVLDGGHLVFYTYELIMGKPMSESIQMGAFKFGALLLFCFMLLAISNDIMRLFG</sequence>
<dbReference type="Pfam" id="PF02163">
    <property type="entry name" value="Peptidase_M50"/>
    <property type="match status" value="1"/>
</dbReference>
<feature type="transmembrane region" description="Helical" evidence="11">
    <location>
        <begin position="98"/>
        <end position="122"/>
    </location>
</feature>
<feature type="transmembrane region" description="Helical" evidence="11">
    <location>
        <begin position="429"/>
        <end position="449"/>
    </location>
</feature>